<proteinExistence type="predicted"/>
<dbReference type="Proteomes" id="UP001231649">
    <property type="component" value="Chromosome 8"/>
</dbReference>
<evidence type="ECO:0000313" key="1">
    <source>
        <dbReference type="EMBL" id="KAJ8724441.1"/>
    </source>
</evidence>
<gene>
    <name evidence="1" type="ORF">PYW08_015915</name>
</gene>
<dbReference type="EMBL" id="CM056784">
    <property type="protein sequence ID" value="KAJ8724441.1"/>
    <property type="molecule type" value="Genomic_DNA"/>
</dbReference>
<reference evidence="1" key="1">
    <citation type="submission" date="2023-03" db="EMBL/GenBank/DDBJ databases">
        <title>Chromosome-level genomes of two armyworms, Mythimna separata and Mythimna loreyi, provide insights into the biosynthesis and reception of sex pheromones.</title>
        <authorList>
            <person name="Zhao H."/>
        </authorList>
    </citation>
    <scope>NUCLEOTIDE SEQUENCE</scope>
    <source>
        <strain evidence="1">BeijingLab</strain>
    </source>
</reference>
<comment type="caution">
    <text evidence="1">The sequence shown here is derived from an EMBL/GenBank/DDBJ whole genome shotgun (WGS) entry which is preliminary data.</text>
</comment>
<evidence type="ECO:0000313" key="2">
    <source>
        <dbReference type="Proteomes" id="UP001231649"/>
    </source>
</evidence>
<organism evidence="1 2">
    <name type="scientific">Mythimna loreyi</name>
    <dbReference type="NCBI Taxonomy" id="667449"/>
    <lineage>
        <taxon>Eukaryota</taxon>
        <taxon>Metazoa</taxon>
        <taxon>Ecdysozoa</taxon>
        <taxon>Arthropoda</taxon>
        <taxon>Hexapoda</taxon>
        <taxon>Insecta</taxon>
        <taxon>Pterygota</taxon>
        <taxon>Neoptera</taxon>
        <taxon>Endopterygota</taxon>
        <taxon>Lepidoptera</taxon>
        <taxon>Glossata</taxon>
        <taxon>Ditrysia</taxon>
        <taxon>Noctuoidea</taxon>
        <taxon>Noctuidae</taxon>
        <taxon>Noctuinae</taxon>
        <taxon>Hadenini</taxon>
        <taxon>Mythimna</taxon>
    </lineage>
</organism>
<sequence length="416" mass="48763">MEVDETAPTPGQETEKILINMLKKCELEAKTNSLQIPLKDFEDRVSYYTGIPKLTLQQIQNENTSRIYPKISSVDFNFHLVILKCLCSFYEHKKIPTFTLLFKKVNEFLAKLSCEPVQDPEQFRRDLIALGIDYQTISNDTKLLMEDPNITFSRYSYLKKITQLRQQQKYVFYYISERIIDANYNFNNPWQHNSQETDICKNQCVLFHAISKKGLTNALFNYSATEDDFYKWVRDILLDCLHQGNSRASVLVLDNSPLHGRPKSKSITMFDTKSDMKQWLRNHNVPFSDAMKKSQLYQLVKKHADIEEIPRVDQLIKAHGHHVLRLPTHFEDLSPIEHIWKDIKSNFTEPRDNLHDDTLLIFANIPLESYVLYENDIIERENALFHLDSQMDNFLDIFLTDLKDNSSNPVDTLIID</sequence>
<name>A0ACC2QT57_9NEOP</name>
<keyword evidence="2" id="KW-1185">Reference proteome</keyword>
<protein>
    <submittedName>
        <fullName evidence="1">Uncharacterized protein</fullName>
    </submittedName>
</protein>
<accession>A0ACC2QT57</accession>